<proteinExistence type="inferred from homology"/>
<dbReference type="InterPro" id="IPR004963">
    <property type="entry name" value="PAE/NOTUM"/>
</dbReference>
<evidence type="ECO:0000256" key="2">
    <source>
        <dbReference type="ARBA" id="ARBA00004191"/>
    </source>
</evidence>
<comment type="caution">
    <text evidence="6">The sequence shown here is derived from an EMBL/GenBank/DDBJ whole genome shotgun (WGS) entry which is preliminary data.</text>
</comment>
<dbReference type="GO" id="GO:0071555">
    <property type="term" value="P:cell wall organization"/>
    <property type="evidence" value="ECO:0007669"/>
    <property type="project" value="UniProtKB-KW"/>
</dbReference>
<keyword evidence="5" id="KW-0732">Signal</keyword>
<evidence type="ECO:0000313" key="7">
    <source>
        <dbReference type="Proteomes" id="UP000734854"/>
    </source>
</evidence>
<comment type="similarity">
    <text evidence="3 5">Belongs to the pectinacetylesterase family.</text>
</comment>
<comment type="function">
    <text evidence="1 5">Hydrolyzes acetyl esters in homogalacturonan regions of pectin. In type I primary cell wall, galacturonic acid residues of pectin can be acetylated at the O-2 and O-3 positions. Decreasing the degree of acetylation of pectin gels in vitro alters their physical properties.</text>
</comment>
<keyword evidence="5" id="KW-0378">Hydrolase</keyword>
<sequence length="470" mass="53005">MGFLWASLLLLLARWGEGSELWNVSELEAANYVISSGSSPLLVGLTTIQSAVAKGAAPGFCITYESSMLGWEPTWLPPSSWLRIWSKQLDHQFRGDLQNLEIDLISEDASVKCTLCIISAVFHFFHYPIFNLNATDRERFNLLTQGGGWCNDIRSCVYRKMSHHGSSYHMESQMQFTGILSDKPNENPDFYNWNRVKIRYCDGASFMGEGYNKAAGLYFRGQRIWLAAMEELMSLGMRHASQALLSGCSAGGLATILHCDEFRELFPGYTRVKCLADAGMFLDVADVAGGETMRSYFRSVVKLQGVWRNLPRTCTARMDAISCFFPENIVSNIQTPLFVLNAAYDVWQLQQSLAPKTADPNGYWRECKMNHANCNGYQMQFLQGFRNRMINAVRDFSGSGKNGLFLNSCFAHCQSERQDTWYASNSPLLGHKRIATDVGDWFFERGQVIAVDCSYPCDNTCHHIVFRGSI</sequence>
<dbReference type="GO" id="GO:0052793">
    <property type="term" value="F:pectin acetylesterase activity"/>
    <property type="evidence" value="ECO:0007669"/>
    <property type="project" value="TreeGrafter"/>
</dbReference>
<evidence type="ECO:0000313" key="6">
    <source>
        <dbReference type="EMBL" id="KAG6507279.1"/>
    </source>
</evidence>
<accession>A0A8J5GVQ1</accession>
<dbReference type="InterPro" id="IPR029058">
    <property type="entry name" value="AB_hydrolase_fold"/>
</dbReference>
<feature type="signal peptide" evidence="5">
    <location>
        <begin position="1"/>
        <end position="18"/>
    </location>
</feature>
<feature type="chain" id="PRO_5035336915" description="Pectin acetylesterase" evidence="5">
    <location>
        <begin position="19"/>
        <end position="470"/>
    </location>
</feature>
<keyword evidence="7" id="KW-1185">Reference proteome</keyword>
<evidence type="ECO:0000256" key="3">
    <source>
        <dbReference type="ARBA" id="ARBA00005784"/>
    </source>
</evidence>
<gene>
    <name evidence="6" type="ORF">ZIOFF_032621</name>
</gene>
<dbReference type="GO" id="GO:0009505">
    <property type="term" value="C:plant-type cell wall"/>
    <property type="evidence" value="ECO:0007669"/>
    <property type="project" value="TreeGrafter"/>
</dbReference>
<comment type="subcellular location">
    <subcellularLocation>
        <location evidence="2 5">Secreted</location>
        <location evidence="2 5">Cell wall</location>
    </subcellularLocation>
</comment>
<dbReference type="PANTHER" id="PTHR21562:SF5">
    <property type="entry name" value="PECTIN ACETYLESTERASE 12"/>
    <property type="match status" value="1"/>
</dbReference>
<reference evidence="6 7" key="1">
    <citation type="submission" date="2020-08" db="EMBL/GenBank/DDBJ databases">
        <title>Plant Genome Project.</title>
        <authorList>
            <person name="Zhang R.-G."/>
        </authorList>
    </citation>
    <scope>NUCLEOTIDE SEQUENCE [LARGE SCALE GENOMIC DNA]</scope>
    <source>
        <tissue evidence="6">Rhizome</tissue>
    </source>
</reference>
<organism evidence="6 7">
    <name type="scientific">Zingiber officinale</name>
    <name type="common">Ginger</name>
    <name type="synonym">Amomum zingiber</name>
    <dbReference type="NCBI Taxonomy" id="94328"/>
    <lineage>
        <taxon>Eukaryota</taxon>
        <taxon>Viridiplantae</taxon>
        <taxon>Streptophyta</taxon>
        <taxon>Embryophyta</taxon>
        <taxon>Tracheophyta</taxon>
        <taxon>Spermatophyta</taxon>
        <taxon>Magnoliopsida</taxon>
        <taxon>Liliopsida</taxon>
        <taxon>Zingiberales</taxon>
        <taxon>Zingiberaceae</taxon>
        <taxon>Zingiber</taxon>
    </lineage>
</organism>
<keyword evidence="5" id="KW-0964">Secreted</keyword>
<dbReference type="EMBL" id="JACMSC010000009">
    <property type="protein sequence ID" value="KAG6507279.1"/>
    <property type="molecule type" value="Genomic_DNA"/>
</dbReference>
<dbReference type="Proteomes" id="UP000734854">
    <property type="component" value="Unassembled WGS sequence"/>
</dbReference>
<evidence type="ECO:0000256" key="4">
    <source>
        <dbReference type="ARBA" id="ARBA00022512"/>
    </source>
</evidence>
<evidence type="ECO:0000256" key="1">
    <source>
        <dbReference type="ARBA" id="ARBA00003534"/>
    </source>
</evidence>
<protein>
    <recommendedName>
        <fullName evidence="5">Pectin acetylesterase</fullName>
        <ecNumber evidence="5">3.1.1.-</ecNumber>
    </recommendedName>
</protein>
<dbReference type="SUPFAM" id="SSF53474">
    <property type="entry name" value="alpha/beta-Hydrolases"/>
    <property type="match status" value="1"/>
</dbReference>
<dbReference type="EC" id="3.1.1.-" evidence="5"/>
<dbReference type="Pfam" id="PF03283">
    <property type="entry name" value="PAE"/>
    <property type="match status" value="1"/>
</dbReference>
<evidence type="ECO:0000256" key="5">
    <source>
        <dbReference type="RuleBase" id="RU363114"/>
    </source>
</evidence>
<keyword evidence="5" id="KW-0961">Cell wall biogenesis/degradation</keyword>
<keyword evidence="4 5" id="KW-0134">Cell wall</keyword>
<name>A0A8J5GVQ1_ZINOF</name>
<dbReference type="AlphaFoldDB" id="A0A8J5GVQ1"/>
<dbReference type="PANTHER" id="PTHR21562">
    <property type="entry name" value="NOTUM-RELATED"/>
    <property type="match status" value="1"/>
</dbReference>